<evidence type="ECO:0000313" key="1">
    <source>
        <dbReference type="EMBL" id="KAJ3525054.1"/>
    </source>
</evidence>
<protein>
    <submittedName>
        <fullName evidence="1">Uncharacterized protein</fullName>
    </submittedName>
</protein>
<keyword evidence="2" id="KW-1185">Reference proteome</keyword>
<organism evidence="1 2">
    <name type="scientific">Fusarium decemcellulare</name>
    <dbReference type="NCBI Taxonomy" id="57161"/>
    <lineage>
        <taxon>Eukaryota</taxon>
        <taxon>Fungi</taxon>
        <taxon>Dikarya</taxon>
        <taxon>Ascomycota</taxon>
        <taxon>Pezizomycotina</taxon>
        <taxon>Sordariomycetes</taxon>
        <taxon>Hypocreomycetidae</taxon>
        <taxon>Hypocreales</taxon>
        <taxon>Nectriaceae</taxon>
        <taxon>Fusarium</taxon>
        <taxon>Fusarium decemcellulare species complex</taxon>
    </lineage>
</organism>
<sequence length="522" mass="57818">MDTPKPAVFIKDPFSKWLPRPDDLEQYGISADGTPTHHWVAIHIDGDSSSALPHIGDECTMFFDISTTERTPPPAHLSASDVLDTTKKIVETFRDAEQKYNNVLARVDNDIVAATAAEDSDRVEYLEQYREAWAMRSFYKTAAEILFELITVPSEEAVREHPNLSLSVQRVVTAKAVAAVLRQRLDAEKSNDDELDYEWFGRIRTWVMDNATFPLPPPLHHFGLEWAAKRIPLPPGTLSNIALFSVSTPGQVKWASGKNRPPVRFQMKPIAPVGQLHTFMNSLFTSTKGTWSSRHPSATTVARIQHKPEAASTSAEYAAGSILKSQSMRTPPPWAARFWEHTMLFHTPVKYRNLVDGFLGLRQALDNGVFSGEALGLVNSLMKVPFGYAFVAGGPCTGKTTLAMRIVKAIISGAVDQRAFVVPDERPDGTTQNKSNPIVSETSTDAQFSEESDSDTESTTTAWYRPVWSHLSSQSTSAEEAKPEINLTPRVAWTVHSNKLADEATRRAHQACPGKIVVRVLP</sequence>
<comment type="caution">
    <text evidence="1">The sequence shown here is derived from an EMBL/GenBank/DDBJ whole genome shotgun (WGS) entry which is preliminary data.</text>
</comment>
<evidence type="ECO:0000313" key="2">
    <source>
        <dbReference type="Proteomes" id="UP001148629"/>
    </source>
</evidence>
<dbReference type="EMBL" id="JANRMS010001973">
    <property type="protein sequence ID" value="KAJ3525054.1"/>
    <property type="molecule type" value="Genomic_DNA"/>
</dbReference>
<proteinExistence type="predicted"/>
<dbReference type="Proteomes" id="UP001148629">
    <property type="component" value="Unassembled WGS sequence"/>
</dbReference>
<accession>A0ACC1RT26</accession>
<gene>
    <name evidence="1" type="ORF">NM208_g11808</name>
</gene>
<name>A0ACC1RT26_9HYPO</name>
<reference evidence="1" key="1">
    <citation type="submission" date="2022-08" db="EMBL/GenBank/DDBJ databases">
        <title>Genome Sequence of Fusarium decemcellulare.</title>
        <authorList>
            <person name="Buettner E."/>
        </authorList>
    </citation>
    <scope>NUCLEOTIDE SEQUENCE</scope>
    <source>
        <strain evidence="1">Babe19</strain>
    </source>
</reference>